<dbReference type="EMBL" id="GBXM01030707">
    <property type="protein sequence ID" value="JAH77870.1"/>
    <property type="molecule type" value="Transcribed_RNA"/>
</dbReference>
<evidence type="ECO:0000256" key="1">
    <source>
        <dbReference type="SAM" id="Phobius"/>
    </source>
</evidence>
<reference evidence="2" key="2">
    <citation type="journal article" date="2015" name="Fish Shellfish Immunol.">
        <title>Early steps in the European eel (Anguilla anguilla)-Vibrio vulnificus interaction in the gills: Role of the RtxA13 toxin.</title>
        <authorList>
            <person name="Callol A."/>
            <person name="Pajuelo D."/>
            <person name="Ebbesson L."/>
            <person name="Teles M."/>
            <person name="MacKenzie S."/>
            <person name="Amaro C."/>
        </authorList>
    </citation>
    <scope>NUCLEOTIDE SEQUENCE</scope>
</reference>
<reference evidence="2" key="1">
    <citation type="submission" date="2014-11" db="EMBL/GenBank/DDBJ databases">
        <authorList>
            <person name="Amaro Gonzalez C."/>
        </authorList>
    </citation>
    <scope>NUCLEOTIDE SEQUENCE</scope>
</reference>
<keyword evidence="1" id="KW-0472">Membrane</keyword>
<sequence>MDKNVASPVFRNLFSCLICLTCFCLRMIS</sequence>
<feature type="transmembrane region" description="Helical" evidence="1">
    <location>
        <begin position="12"/>
        <end position="28"/>
    </location>
</feature>
<name>A0A0E9VKE8_ANGAN</name>
<proteinExistence type="predicted"/>
<dbReference type="AlphaFoldDB" id="A0A0E9VKE8"/>
<organism evidence="2">
    <name type="scientific">Anguilla anguilla</name>
    <name type="common">European freshwater eel</name>
    <name type="synonym">Muraena anguilla</name>
    <dbReference type="NCBI Taxonomy" id="7936"/>
    <lineage>
        <taxon>Eukaryota</taxon>
        <taxon>Metazoa</taxon>
        <taxon>Chordata</taxon>
        <taxon>Craniata</taxon>
        <taxon>Vertebrata</taxon>
        <taxon>Euteleostomi</taxon>
        <taxon>Actinopterygii</taxon>
        <taxon>Neopterygii</taxon>
        <taxon>Teleostei</taxon>
        <taxon>Anguilliformes</taxon>
        <taxon>Anguillidae</taxon>
        <taxon>Anguilla</taxon>
    </lineage>
</organism>
<keyword evidence="1" id="KW-0812">Transmembrane</keyword>
<protein>
    <submittedName>
        <fullName evidence="2">Uncharacterized protein</fullName>
    </submittedName>
</protein>
<keyword evidence="1" id="KW-1133">Transmembrane helix</keyword>
<accession>A0A0E9VKE8</accession>
<evidence type="ECO:0000313" key="2">
    <source>
        <dbReference type="EMBL" id="JAH77870.1"/>
    </source>
</evidence>